<evidence type="ECO:0000259" key="9">
    <source>
        <dbReference type="Pfam" id="PF08335"/>
    </source>
</evidence>
<keyword evidence="1" id="KW-0808">Transferase</keyword>
<sequence>MSGSLGSRLVPCGPVIDAVAAERAHERLFAAATGDGWADALEAAWPALAPVFAASPYLGGLARRWPERLRRTLEAAPADRLGAILSATAALTGGADDVRAPLRWLKAELHLLTALCDLGGVWDLDAVTDALSRFADASTQAALRAVAHDQRERGKLVSPADDPRGPVPGLFGLAMGKHGAFELNYSSDIDISLFWEPGALESALAEGVEPQKFCDRAAHALASLMQERTGDGYVFRFDLRLRPDPSSTPPVVAAPMALAYYESVGQNWERAAFIKARPVIGDLGAGADFVKALRPFIWRRSLDYPAILDIQSIKRQIHVHKTGEAMDAAGANLKLGRGGIREIEFFAQTQQLILGGRDPGLRSPRTVDALAALRDAGHVSPEACAGLTAAYAALRGLEHRVQMLEDEQTHILPADPARRAAVAALAGEGDRAAFDHGVEALLVGVNRTYGELFEGEEALSSPYGSLVFTGVENDPETLATLERMGFAEPGTIADTIRSWHHGRIPATRSARGRELFTRLAPRLLTALADTGAADAAFRRFAVFFAGLNSGVQVQALFLAQPKLFDLVVGVMAFAPRLARTLGRYPAALDSMLDARFARAIDEDSGLVDQMRADAAAAPDFETALDAARRVHREQMFRIGIQTLAGHAGPEAAGRAYTALADAVMDALAPAAMAEAVRQGGVLPGGAVAVVALGKAGSREMTASSDLDLMTLYDAPPEAVSDGKGWAAGVFYSRFTQRLIAALSAHTAEGGLYEVDMRLRPGAAKGPVSLRLSAVEDYYATEADTWEFMALTRARVVWTDDPAFGARATAALEAILRRPRPGVDVAADARRMRDLMARERPGQGAWDLKLAPGGQVDAEFVAQVHQLKAAAGGAPLTVSTLEALAAEPALADAWRLQQALGQVFSAAFDDRPDPEQEPEGFRRRLAEAAGLPDFETLKTRLAEARTAARAAFESVLPPPRDGD</sequence>
<dbReference type="Pfam" id="PF03710">
    <property type="entry name" value="GlnE"/>
    <property type="match status" value="2"/>
</dbReference>
<keyword evidence="3" id="KW-0547">Nucleotide-binding</keyword>
<dbReference type="Gene3D" id="1.20.120.330">
    <property type="entry name" value="Nucleotidyltransferases domain 2"/>
    <property type="match status" value="2"/>
</dbReference>
<proteinExistence type="predicted"/>
<dbReference type="NCBIfam" id="NF008292">
    <property type="entry name" value="PRK11072.1"/>
    <property type="match status" value="1"/>
</dbReference>
<keyword evidence="11" id="KW-1185">Reference proteome</keyword>
<evidence type="ECO:0000256" key="7">
    <source>
        <dbReference type="SAM" id="MobiDB-lite"/>
    </source>
</evidence>
<evidence type="ECO:0000256" key="6">
    <source>
        <dbReference type="ARBA" id="ARBA00023268"/>
    </source>
</evidence>
<reference evidence="11" key="1">
    <citation type="journal article" date="2019" name="Int. J. Syst. Evol. Microbiol.">
        <title>The Global Catalogue of Microorganisms (GCM) 10K type strain sequencing project: providing services to taxonomists for standard genome sequencing and annotation.</title>
        <authorList>
            <consortium name="The Broad Institute Genomics Platform"/>
            <consortium name="The Broad Institute Genome Sequencing Center for Infectious Disease"/>
            <person name="Wu L."/>
            <person name="Ma J."/>
        </authorList>
    </citation>
    <scope>NUCLEOTIDE SEQUENCE [LARGE SCALE GENOMIC DNA]</scope>
    <source>
        <strain evidence="11">NBRC 110107</strain>
    </source>
</reference>
<dbReference type="PANTHER" id="PTHR30621">
    <property type="entry name" value="GLUTAMINE SYNTHETASE ADENYLYLTRANSFERASE"/>
    <property type="match status" value="1"/>
</dbReference>
<dbReference type="CDD" id="cd05401">
    <property type="entry name" value="NT_GlnE_GlnD_like"/>
    <property type="match status" value="2"/>
</dbReference>
<dbReference type="PANTHER" id="PTHR30621:SF0">
    <property type="entry name" value="BIFUNCTIONAL GLUTAMINE SYNTHETASE ADENYLYLTRANSFERASE_ADENYLYL-REMOVING ENZYME"/>
    <property type="match status" value="1"/>
</dbReference>
<dbReference type="Proteomes" id="UP001156921">
    <property type="component" value="Unassembled WGS sequence"/>
</dbReference>
<dbReference type="NCBIfam" id="NF010706">
    <property type="entry name" value="PRK14108.1"/>
    <property type="match status" value="1"/>
</dbReference>
<dbReference type="SUPFAM" id="SSF81301">
    <property type="entry name" value="Nucleotidyltransferase"/>
    <property type="match status" value="2"/>
</dbReference>
<evidence type="ECO:0000256" key="3">
    <source>
        <dbReference type="ARBA" id="ARBA00022741"/>
    </source>
</evidence>
<keyword evidence="6" id="KW-0511">Multifunctional enzyme</keyword>
<dbReference type="InterPro" id="IPR023057">
    <property type="entry name" value="GlnE"/>
</dbReference>
<feature type="compositionally biased region" description="Basic and acidic residues" evidence="7">
    <location>
        <begin position="907"/>
        <end position="925"/>
    </location>
</feature>
<protein>
    <submittedName>
        <fullName evidence="10">Glutamate-ammonia-ligase adenylyltransferase</fullName>
    </submittedName>
</protein>
<dbReference type="Pfam" id="PF08335">
    <property type="entry name" value="GlnD_UR_UTase"/>
    <property type="match status" value="1"/>
</dbReference>
<keyword evidence="4" id="KW-0067">ATP-binding</keyword>
<feature type="region of interest" description="Disordered" evidence="7">
    <location>
        <begin position="907"/>
        <end position="926"/>
    </location>
</feature>
<evidence type="ECO:0000313" key="10">
    <source>
        <dbReference type="EMBL" id="GLS01963.1"/>
    </source>
</evidence>
<feature type="domain" description="PII-uridylyltransferase/Glutamine-synthetase adenylyltransferase" evidence="9">
    <location>
        <begin position="315"/>
        <end position="453"/>
    </location>
</feature>
<name>A0ABQ6BJ28_9CAUL</name>
<comment type="caution">
    <text evidence="10">The sequence shown here is derived from an EMBL/GenBank/DDBJ whole genome shotgun (WGS) entry which is preliminary data.</text>
</comment>
<evidence type="ECO:0000313" key="11">
    <source>
        <dbReference type="Proteomes" id="UP001156921"/>
    </source>
</evidence>
<evidence type="ECO:0000256" key="5">
    <source>
        <dbReference type="ARBA" id="ARBA00022842"/>
    </source>
</evidence>
<dbReference type="EMBL" id="BSOY01000044">
    <property type="protein sequence ID" value="GLS01963.1"/>
    <property type="molecule type" value="Genomic_DNA"/>
</dbReference>
<feature type="domain" description="Glutamate-ammonia ligase adenylyltransferase repeated" evidence="8">
    <location>
        <begin position="47"/>
        <end position="289"/>
    </location>
</feature>
<evidence type="ECO:0000256" key="2">
    <source>
        <dbReference type="ARBA" id="ARBA00022695"/>
    </source>
</evidence>
<accession>A0ABQ6BJ28</accession>
<dbReference type="InterPro" id="IPR013546">
    <property type="entry name" value="PII_UdlTrfase/GS_AdlTrfase"/>
</dbReference>
<dbReference type="SUPFAM" id="SSF81593">
    <property type="entry name" value="Nucleotidyltransferase substrate binding subunit/domain"/>
    <property type="match status" value="2"/>
</dbReference>
<gene>
    <name evidence="10" type="primary">glnE</name>
    <name evidence="10" type="ORF">GCM10007859_19830</name>
</gene>
<dbReference type="InterPro" id="IPR005190">
    <property type="entry name" value="GlnE_rpt_dom"/>
</dbReference>
<dbReference type="InterPro" id="IPR043519">
    <property type="entry name" value="NT_sf"/>
</dbReference>
<dbReference type="Gene3D" id="3.30.460.10">
    <property type="entry name" value="Beta Polymerase, domain 2"/>
    <property type="match status" value="2"/>
</dbReference>
<organism evidence="10 11">
    <name type="scientific">Brevundimonas denitrificans</name>
    <dbReference type="NCBI Taxonomy" id="1443434"/>
    <lineage>
        <taxon>Bacteria</taxon>
        <taxon>Pseudomonadati</taxon>
        <taxon>Pseudomonadota</taxon>
        <taxon>Alphaproteobacteria</taxon>
        <taxon>Caulobacterales</taxon>
        <taxon>Caulobacteraceae</taxon>
        <taxon>Brevundimonas</taxon>
    </lineage>
</organism>
<evidence type="ECO:0000259" key="8">
    <source>
        <dbReference type="Pfam" id="PF03710"/>
    </source>
</evidence>
<keyword evidence="2 10" id="KW-0548">Nucleotidyltransferase</keyword>
<dbReference type="RefSeq" id="WP_284222832.1">
    <property type="nucleotide sequence ID" value="NZ_BSOY01000044.1"/>
</dbReference>
<feature type="domain" description="Glutamate-ammonia ligase adenylyltransferase repeated" evidence="8">
    <location>
        <begin position="567"/>
        <end position="807"/>
    </location>
</feature>
<evidence type="ECO:0000256" key="1">
    <source>
        <dbReference type="ARBA" id="ARBA00022679"/>
    </source>
</evidence>
<dbReference type="Gene3D" id="1.20.120.1510">
    <property type="match status" value="1"/>
</dbReference>
<evidence type="ECO:0000256" key="4">
    <source>
        <dbReference type="ARBA" id="ARBA00022840"/>
    </source>
</evidence>
<keyword evidence="5" id="KW-0460">Magnesium</keyword>
<dbReference type="GO" id="GO:0016779">
    <property type="term" value="F:nucleotidyltransferase activity"/>
    <property type="evidence" value="ECO:0007669"/>
    <property type="project" value="UniProtKB-KW"/>
</dbReference>